<keyword evidence="5" id="KW-1185">Reference proteome</keyword>
<reference evidence="2" key="1">
    <citation type="submission" date="2021-02" db="EMBL/GenBank/DDBJ databases">
        <authorList>
            <person name="Nowell W R."/>
        </authorList>
    </citation>
    <scope>NUCLEOTIDE SEQUENCE</scope>
</reference>
<dbReference type="EMBL" id="CAJOBC010004496">
    <property type="protein sequence ID" value="CAF3830133.1"/>
    <property type="molecule type" value="Genomic_DNA"/>
</dbReference>
<name>A0A814L994_9BILA</name>
<dbReference type="Gene3D" id="3.10.450.50">
    <property type="match status" value="2"/>
</dbReference>
<dbReference type="EMBL" id="CAJOBA010002885">
    <property type="protein sequence ID" value="CAF3662810.1"/>
    <property type="molecule type" value="Genomic_DNA"/>
</dbReference>
<dbReference type="Proteomes" id="UP000663829">
    <property type="component" value="Unassembled WGS sequence"/>
</dbReference>
<dbReference type="AlphaFoldDB" id="A0A814L994"/>
<dbReference type="Proteomes" id="UP000681722">
    <property type="component" value="Unassembled WGS sequence"/>
</dbReference>
<evidence type="ECO:0000313" key="2">
    <source>
        <dbReference type="EMBL" id="CAF1061940.1"/>
    </source>
</evidence>
<evidence type="ECO:0000313" key="1">
    <source>
        <dbReference type="EMBL" id="CAF0878810.1"/>
    </source>
</evidence>
<dbReference type="Proteomes" id="UP000677228">
    <property type="component" value="Unassembled WGS sequence"/>
</dbReference>
<accession>A0A814L994</accession>
<dbReference type="SUPFAM" id="SSF54427">
    <property type="entry name" value="NTF2-like"/>
    <property type="match status" value="2"/>
</dbReference>
<evidence type="ECO:0008006" key="6">
    <source>
        <dbReference type="Google" id="ProtNLM"/>
    </source>
</evidence>
<comment type="caution">
    <text evidence="2">The sequence shown here is derived from an EMBL/GenBank/DDBJ whole genome shotgun (WGS) entry which is preliminary data.</text>
</comment>
<dbReference type="InterPro" id="IPR032710">
    <property type="entry name" value="NTF2-like_dom_sf"/>
</dbReference>
<dbReference type="EMBL" id="CAJNOK010002883">
    <property type="protein sequence ID" value="CAF0878810.1"/>
    <property type="molecule type" value="Genomic_DNA"/>
</dbReference>
<evidence type="ECO:0000313" key="5">
    <source>
        <dbReference type="Proteomes" id="UP000663829"/>
    </source>
</evidence>
<evidence type="ECO:0000313" key="3">
    <source>
        <dbReference type="EMBL" id="CAF3662810.1"/>
    </source>
</evidence>
<protein>
    <recommendedName>
        <fullName evidence="6">SnoaL-like domain-containing protein</fullName>
    </recommendedName>
</protein>
<dbReference type="Proteomes" id="UP000682733">
    <property type="component" value="Unassembled WGS sequence"/>
</dbReference>
<dbReference type="EMBL" id="CAJNOQ010004496">
    <property type="protein sequence ID" value="CAF1061940.1"/>
    <property type="molecule type" value="Genomic_DNA"/>
</dbReference>
<organism evidence="2 5">
    <name type="scientific">Didymodactylos carnosus</name>
    <dbReference type="NCBI Taxonomy" id="1234261"/>
    <lineage>
        <taxon>Eukaryota</taxon>
        <taxon>Metazoa</taxon>
        <taxon>Spiralia</taxon>
        <taxon>Gnathifera</taxon>
        <taxon>Rotifera</taxon>
        <taxon>Eurotatoria</taxon>
        <taxon>Bdelloidea</taxon>
        <taxon>Philodinida</taxon>
        <taxon>Philodinidae</taxon>
        <taxon>Didymodactylos</taxon>
    </lineage>
</organism>
<sequence length="275" mass="31597">MSPVQGMVKYFTAVSNRDIVALMECFASNAVVLTGTITLTTKSDIESYYQNGTLSSSNPYFFPIPHYLFVSNSTIAVEIELHLNPTHTRLVGDWFTFDSAGKIRRLTIYDGPHWYPLADSAKPLVLSEIENTLVHDTCLELRQQSPMALISHRTLQRYVSALQTRNLEQLMLIFDLNAQIITSTNVYTTQDEIKQFYVNGILHISNTHFSLRLSELFIYDDQIAVEIRFKIFPTQKKYVADFFTFNRDGYIIRLNEYDGQTVDSTQSFTTQKEHS</sequence>
<evidence type="ECO:0000313" key="4">
    <source>
        <dbReference type="EMBL" id="CAF3830133.1"/>
    </source>
</evidence>
<gene>
    <name evidence="2" type="ORF">GPM918_LOCUS16825</name>
    <name evidence="1" type="ORF">OVA965_LOCUS8511</name>
    <name evidence="4" type="ORF">SRO942_LOCUS16824</name>
    <name evidence="3" type="ORF">TMI583_LOCUS8508</name>
</gene>
<proteinExistence type="predicted"/>